<evidence type="ECO:0000313" key="1">
    <source>
        <dbReference type="EMBL" id="GAG81166.1"/>
    </source>
</evidence>
<sequence length="160" mass="18118">MDGLDIRRRYDELYSLRQTLATEMDSRNNQMVDNIQGKTEEAMESLRGKWGMAFEDRSTAAKEINKEYYPDRLFDNLTASEREALYAISESLTGKGAQVAGQGDGQVAAVTPTEAREQAEEIMRRVHDPKSELDHSAKMALINKRIKLLQKYVPEFAEAG</sequence>
<comment type="caution">
    <text evidence="1">The sequence shown here is derived from an EMBL/GenBank/DDBJ whole genome shotgun (WGS) entry which is preliminary data.</text>
</comment>
<dbReference type="EMBL" id="BART01015180">
    <property type="protein sequence ID" value="GAG81166.1"/>
    <property type="molecule type" value="Genomic_DNA"/>
</dbReference>
<dbReference type="AlphaFoldDB" id="X1C9Y4"/>
<protein>
    <submittedName>
        <fullName evidence="1">Uncharacterized protein</fullName>
    </submittedName>
</protein>
<reference evidence="1" key="1">
    <citation type="journal article" date="2014" name="Front. Microbiol.">
        <title>High frequency of phylogenetically diverse reductive dehalogenase-homologous genes in deep subseafloor sedimentary metagenomes.</title>
        <authorList>
            <person name="Kawai M."/>
            <person name="Futagami T."/>
            <person name="Toyoda A."/>
            <person name="Takaki Y."/>
            <person name="Nishi S."/>
            <person name="Hori S."/>
            <person name="Arai W."/>
            <person name="Tsubouchi T."/>
            <person name="Morono Y."/>
            <person name="Uchiyama I."/>
            <person name="Ito T."/>
            <person name="Fujiyama A."/>
            <person name="Inagaki F."/>
            <person name="Takami H."/>
        </authorList>
    </citation>
    <scope>NUCLEOTIDE SEQUENCE</scope>
    <source>
        <strain evidence="1">Expedition CK06-06</strain>
    </source>
</reference>
<accession>X1C9Y4</accession>
<proteinExistence type="predicted"/>
<name>X1C9Y4_9ZZZZ</name>
<gene>
    <name evidence="1" type="ORF">S01H4_29554</name>
</gene>
<organism evidence="1">
    <name type="scientific">marine sediment metagenome</name>
    <dbReference type="NCBI Taxonomy" id="412755"/>
    <lineage>
        <taxon>unclassified sequences</taxon>
        <taxon>metagenomes</taxon>
        <taxon>ecological metagenomes</taxon>
    </lineage>
</organism>